<protein>
    <submittedName>
        <fullName evidence="1">Uncharacterized protein</fullName>
    </submittedName>
</protein>
<reference evidence="1 2" key="1">
    <citation type="submission" date="2018-02" db="EMBL/GenBank/DDBJ databases">
        <title>Isolation and therapeutic characterization of lytic bacteriophages against Escherichia coli.</title>
        <authorList>
            <person name="Ramesh N."/>
            <person name="Prasanth M."/>
            <person name="Tamhankar A.J."/>
            <person name="Lundborg C.S."/>
        </authorList>
    </citation>
    <scope>NUCLEOTIDE SEQUENCE [LARGE SCALE GENOMIC DNA]</scope>
</reference>
<proteinExistence type="predicted"/>
<sequence length="76" mass="8636">MNFELVPKSKTPSKTFSDLENGDVFRFTGDDVVPKFWIKTGEHSAMCVRNPKDIFFPVPLSNTVDLFESKLIIQGK</sequence>
<organism evidence="1 2">
    <name type="scientific">Escherichia phage myPSH2311</name>
    <dbReference type="NCBI Taxonomy" id="2108113"/>
    <lineage>
        <taxon>Viruses</taxon>
        <taxon>Duplodnaviria</taxon>
        <taxon>Heunggongvirae</taxon>
        <taxon>Uroviricota</taxon>
        <taxon>Caudoviricetes</taxon>
        <taxon>Mktvariviridae</taxon>
        <taxon>Gordonclarkvirinae</taxon>
        <taxon>Kuravirus</taxon>
        <taxon>Kuravirus myPSH2311</taxon>
    </lineage>
</organism>
<accession>A0A2P1MX85</accession>
<evidence type="ECO:0000313" key="2">
    <source>
        <dbReference type="Proteomes" id="UP000242358"/>
    </source>
</evidence>
<evidence type="ECO:0000313" key="1">
    <source>
        <dbReference type="EMBL" id="AVP40172.1"/>
    </source>
</evidence>
<dbReference type="EMBL" id="MG976803">
    <property type="protein sequence ID" value="AVP40172.1"/>
    <property type="molecule type" value="Genomic_DNA"/>
</dbReference>
<dbReference type="Proteomes" id="UP000242358">
    <property type="component" value="Segment"/>
</dbReference>
<name>A0A2P1MX85_9CAUD</name>
<keyword evidence="2" id="KW-1185">Reference proteome</keyword>
<gene>
    <name evidence="1" type="ORF">PSH2311_075</name>
</gene>